<protein>
    <recommendedName>
        <fullName evidence="3">BTB domain-containing protein</fullName>
    </recommendedName>
</protein>
<reference evidence="1" key="1">
    <citation type="submission" date="2020-11" db="EMBL/GenBank/DDBJ databases">
        <authorList>
            <consortium name="DOE Joint Genome Institute"/>
            <person name="Ahrendt S."/>
            <person name="Riley R."/>
            <person name="Andreopoulos W."/>
            <person name="Labutti K."/>
            <person name="Pangilinan J."/>
            <person name="Ruiz-Duenas F.J."/>
            <person name="Barrasa J.M."/>
            <person name="Sanchez-Garcia M."/>
            <person name="Camarero S."/>
            <person name="Miyauchi S."/>
            <person name="Serrano A."/>
            <person name="Linde D."/>
            <person name="Babiker R."/>
            <person name="Drula E."/>
            <person name="Ayuso-Fernandez I."/>
            <person name="Pacheco R."/>
            <person name="Padilla G."/>
            <person name="Ferreira P."/>
            <person name="Barriuso J."/>
            <person name="Kellner H."/>
            <person name="Castanera R."/>
            <person name="Alfaro M."/>
            <person name="Ramirez L."/>
            <person name="Pisabarro A.G."/>
            <person name="Kuo A."/>
            <person name="Tritt A."/>
            <person name="Lipzen A."/>
            <person name="He G."/>
            <person name="Yan M."/>
            <person name="Ng V."/>
            <person name="Cullen D."/>
            <person name="Martin F."/>
            <person name="Rosso M.-N."/>
            <person name="Henrissat B."/>
            <person name="Hibbett D."/>
            <person name="Martinez A.T."/>
            <person name="Grigoriev I.V."/>
        </authorList>
    </citation>
    <scope>NUCLEOTIDE SEQUENCE</scope>
    <source>
        <strain evidence="1">CIRM-BRFM 674</strain>
    </source>
</reference>
<evidence type="ECO:0008006" key="3">
    <source>
        <dbReference type="Google" id="ProtNLM"/>
    </source>
</evidence>
<proteinExistence type="predicted"/>
<organism evidence="1 2">
    <name type="scientific">Pholiota conissans</name>
    <dbReference type="NCBI Taxonomy" id="109636"/>
    <lineage>
        <taxon>Eukaryota</taxon>
        <taxon>Fungi</taxon>
        <taxon>Dikarya</taxon>
        <taxon>Basidiomycota</taxon>
        <taxon>Agaricomycotina</taxon>
        <taxon>Agaricomycetes</taxon>
        <taxon>Agaricomycetidae</taxon>
        <taxon>Agaricales</taxon>
        <taxon>Agaricineae</taxon>
        <taxon>Strophariaceae</taxon>
        <taxon>Pholiota</taxon>
    </lineage>
</organism>
<evidence type="ECO:0000313" key="1">
    <source>
        <dbReference type="EMBL" id="KAF9474358.1"/>
    </source>
</evidence>
<dbReference type="AlphaFoldDB" id="A0A9P5YSM5"/>
<gene>
    <name evidence="1" type="ORF">BDN70DRAFT_321138</name>
</gene>
<evidence type="ECO:0000313" key="2">
    <source>
        <dbReference type="Proteomes" id="UP000807469"/>
    </source>
</evidence>
<dbReference type="OrthoDB" id="3184970at2759"/>
<dbReference type="EMBL" id="MU155383">
    <property type="protein sequence ID" value="KAF9474358.1"/>
    <property type="molecule type" value="Genomic_DNA"/>
</dbReference>
<dbReference type="Proteomes" id="UP000807469">
    <property type="component" value="Unassembled WGS sequence"/>
</dbReference>
<accession>A0A9P5YSM5</accession>
<sequence>MATDSNDVPSPTISKLFCAPDADISFVSSDNILYKLHSVHLKTSSDVLGASKYARSDATQLPERARILQTLFQFIEPPPEERKHRQPSVLGMEEVMFFSLAEAAEKYVIYGAMNTCLTRMPTLISSHPFQVLNHCAKYKYWDMADDAAQKCLDEPNTLNEAVLKLTAPDVLPQWLLYYNAWHKAGREASDIFSKYLDKNSRCHMWPHFYAAYIRQLETHPRMITSVRSDPKNKVPCSIANCTCRSLDSKNESFGPPRWIHEIEMLEKGVRKFGNF</sequence>
<keyword evidence="2" id="KW-1185">Reference proteome</keyword>
<name>A0A9P5YSM5_9AGAR</name>
<comment type="caution">
    <text evidence="1">The sequence shown here is derived from an EMBL/GenBank/DDBJ whole genome shotgun (WGS) entry which is preliminary data.</text>
</comment>